<dbReference type="Pfam" id="PF00702">
    <property type="entry name" value="Hydrolase"/>
    <property type="match status" value="1"/>
</dbReference>
<dbReference type="OMA" id="LQGMVWE"/>
<keyword evidence="6" id="KW-1185">Reference proteome</keyword>
<evidence type="ECO:0000256" key="1">
    <source>
        <dbReference type="ARBA" id="ARBA00022605"/>
    </source>
</evidence>
<dbReference type="PANTHER" id="PTHR20371:SF1">
    <property type="entry name" value="ENOLASE-PHOSPHATASE E1"/>
    <property type="match status" value="1"/>
</dbReference>
<dbReference type="SFLD" id="SFLDF00044">
    <property type="entry name" value="enolase-phosphatase"/>
    <property type="match status" value="1"/>
</dbReference>
<dbReference type="GeneID" id="20216862"/>
<dbReference type="RefSeq" id="XP_009028127.1">
    <property type="nucleotide sequence ID" value="XM_009029879.1"/>
</dbReference>
<keyword evidence="2" id="KW-0378">Hydrolase</keyword>
<protein>
    <recommendedName>
        <fullName evidence="7">Enolase-phosphatase E1</fullName>
    </recommendedName>
</protein>
<dbReference type="InParanoid" id="T1G715"/>
<dbReference type="Gene3D" id="1.10.720.60">
    <property type="match status" value="1"/>
</dbReference>
<reference evidence="4 6" key="2">
    <citation type="journal article" date="2013" name="Nature">
        <title>Insights into bilaterian evolution from three spiralian genomes.</title>
        <authorList>
            <person name="Simakov O."/>
            <person name="Marletaz F."/>
            <person name="Cho S.J."/>
            <person name="Edsinger-Gonzales E."/>
            <person name="Havlak P."/>
            <person name="Hellsten U."/>
            <person name="Kuo D.H."/>
            <person name="Larsson T."/>
            <person name="Lv J."/>
            <person name="Arendt D."/>
            <person name="Savage R."/>
            <person name="Osoegawa K."/>
            <person name="de Jong P."/>
            <person name="Grimwood J."/>
            <person name="Chapman J.A."/>
            <person name="Shapiro H."/>
            <person name="Aerts A."/>
            <person name="Otillar R.P."/>
            <person name="Terry A.Y."/>
            <person name="Boore J.L."/>
            <person name="Grigoriev I.V."/>
            <person name="Lindberg D.R."/>
            <person name="Seaver E.C."/>
            <person name="Weisblat D.A."/>
            <person name="Putnam N.H."/>
            <person name="Rokhsar D.S."/>
        </authorList>
    </citation>
    <scope>NUCLEOTIDE SEQUENCE</scope>
</reference>
<proteinExistence type="predicted"/>
<dbReference type="GO" id="GO:0019509">
    <property type="term" value="P:L-methionine salvage from methylthioadenosine"/>
    <property type="evidence" value="ECO:0000318"/>
    <property type="project" value="GO_Central"/>
</dbReference>
<evidence type="ECO:0000313" key="5">
    <source>
        <dbReference type="EnsemblMetazoa" id="HelroP88310"/>
    </source>
</evidence>
<gene>
    <name evidence="5" type="primary">20216862</name>
    <name evidence="4" type="ORF">HELRODRAFT_88310</name>
</gene>
<dbReference type="CTD" id="20216862"/>
<dbReference type="GO" id="GO:0043874">
    <property type="term" value="F:acireductone synthase activity"/>
    <property type="evidence" value="ECO:0000318"/>
    <property type="project" value="GO_Central"/>
</dbReference>
<evidence type="ECO:0000313" key="6">
    <source>
        <dbReference type="Proteomes" id="UP000015101"/>
    </source>
</evidence>
<dbReference type="EMBL" id="AMQM01007276">
    <property type="status" value="NOT_ANNOTATED_CDS"/>
    <property type="molecule type" value="Genomic_DNA"/>
</dbReference>
<dbReference type="CDD" id="cd01629">
    <property type="entry name" value="HAD_EP"/>
    <property type="match status" value="1"/>
</dbReference>
<dbReference type="SFLD" id="SFLDG01129">
    <property type="entry name" value="C1.5:_HAD__Beta-PGM__Phosphata"/>
    <property type="match status" value="1"/>
</dbReference>
<reference evidence="5" key="3">
    <citation type="submission" date="2015-06" db="UniProtKB">
        <authorList>
            <consortium name="EnsemblMetazoa"/>
        </authorList>
    </citation>
    <scope>IDENTIFICATION</scope>
</reference>
<dbReference type="OrthoDB" id="272500at2759"/>
<dbReference type="NCBIfam" id="TIGR01691">
    <property type="entry name" value="enolase-ppase"/>
    <property type="match status" value="1"/>
</dbReference>
<dbReference type="GO" id="GO:0000287">
    <property type="term" value="F:magnesium ion binding"/>
    <property type="evidence" value="ECO:0007669"/>
    <property type="project" value="InterPro"/>
</dbReference>
<name>T1G715_HELRO</name>
<dbReference type="PANTHER" id="PTHR20371">
    <property type="entry name" value="ENOLASE-PHOSPHATASE E1"/>
    <property type="match status" value="1"/>
</dbReference>
<reference evidence="6" key="1">
    <citation type="submission" date="2012-12" db="EMBL/GenBank/DDBJ databases">
        <authorList>
            <person name="Hellsten U."/>
            <person name="Grimwood J."/>
            <person name="Chapman J.A."/>
            <person name="Shapiro H."/>
            <person name="Aerts A."/>
            <person name="Otillar R.P."/>
            <person name="Terry A.Y."/>
            <person name="Boore J.L."/>
            <person name="Simakov O."/>
            <person name="Marletaz F."/>
            <person name="Cho S.-J."/>
            <person name="Edsinger-Gonzales E."/>
            <person name="Havlak P."/>
            <person name="Kuo D.-H."/>
            <person name="Larsson T."/>
            <person name="Lv J."/>
            <person name="Arendt D."/>
            <person name="Savage R."/>
            <person name="Osoegawa K."/>
            <person name="de Jong P."/>
            <person name="Lindberg D.R."/>
            <person name="Seaver E.C."/>
            <person name="Weisblat D.A."/>
            <person name="Putnam N.H."/>
            <person name="Grigoriev I.V."/>
            <person name="Rokhsar D.S."/>
        </authorList>
    </citation>
    <scope>NUCLEOTIDE SEQUENCE</scope>
</reference>
<accession>T1G715</accession>
<dbReference type="Gene3D" id="3.40.50.1000">
    <property type="entry name" value="HAD superfamily/HAD-like"/>
    <property type="match status" value="1"/>
</dbReference>
<keyword evidence="3" id="KW-0486">Methionine biosynthesis</keyword>
<evidence type="ECO:0008006" key="7">
    <source>
        <dbReference type="Google" id="ProtNLM"/>
    </source>
</evidence>
<dbReference type="SFLD" id="SFLDS00003">
    <property type="entry name" value="Haloacid_Dehalogenase"/>
    <property type="match status" value="1"/>
</dbReference>
<dbReference type="FunCoup" id="T1G715">
    <property type="interactions" value="1802"/>
</dbReference>
<dbReference type="SUPFAM" id="SSF56784">
    <property type="entry name" value="HAD-like"/>
    <property type="match status" value="1"/>
</dbReference>
<dbReference type="InterPro" id="IPR023214">
    <property type="entry name" value="HAD_sf"/>
</dbReference>
<evidence type="ECO:0000256" key="3">
    <source>
        <dbReference type="ARBA" id="ARBA00023167"/>
    </source>
</evidence>
<dbReference type="AlphaFoldDB" id="T1G715"/>
<dbReference type="EnsemblMetazoa" id="HelroT88310">
    <property type="protein sequence ID" value="HelroP88310"/>
    <property type="gene ID" value="HelroG88310"/>
</dbReference>
<keyword evidence="1" id="KW-0028">Amino-acid biosynthesis</keyword>
<dbReference type="InterPro" id="IPR023943">
    <property type="entry name" value="Enolase-ppase_E1"/>
</dbReference>
<dbReference type="eggNOG" id="KOG2630">
    <property type="taxonomic scope" value="Eukaryota"/>
</dbReference>
<evidence type="ECO:0000256" key="2">
    <source>
        <dbReference type="ARBA" id="ARBA00022801"/>
    </source>
</evidence>
<dbReference type="InterPro" id="IPR036412">
    <property type="entry name" value="HAD-like_sf"/>
</dbReference>
<dbReference type="Proteomes" id="UP000015101">
    <property type="component" value="Unassembled WGS sequence"/>
</dbReference>
<sequence>MVQVSNIKVVLLDIEGTTTPLSFVKDKLFGYVRKNLRIHLEENFSNDEVQEDIKAIITTATTATTATATTTTSNTTNKSTLVENVIEIVTKLMDEDRKSTSLKQLQGHMFRQAFQSKAVVGEIYPDVLPFIQSVISKGSKVAIYSSGSIFAQKLLFGNTVNGDLSELITDYFDTTTGPKVQSSSYVKISQHLNVTPSEILFLTDLVQEAVAAREATLQAVLVARDDSRSVHDDELLPRVNEFTVIKSFDKIKIMTS</sequence>
<organism evidence="5 6">
    <name type="scientific">Helobdella robusta</name>
    <name type="common">Californian leech</name>
    <dbReference type="NCBI Taxonomy" id="6412"/>
    <lineage>
        <taxon>Eukaryota</taxon>
        <taxon>Metazoa</taxon>
        <taxon>Spiralia</taxon>
        <taxon>Lophotrochozoa</taxon>
        <taxon>Annelida</taxon>
        <taxon>Clitellata</taxon>
        <taxon>Hirudinea</taxon>
        <taxon>Rhynchobdellida</taxon>
        <taxon>Glossiphoniidae</taxon>
        <taxon>Helobdella</taxon>
    </lineage>
</organism>
<dbReference type="STRING" id="6412.T1G715"/>
<dbReference type="HOGENOM" id="CLU_023273_0_0_1"/>
<dbReference type="EMBL" id="KB097594">
    <property type="protein sequence ID" value="ESN93715.1"/>
    <property type="molecule type" value="Genomic_DNA"/>
</dbReference>
<dbReference type="KEGG" id="hro:HELRODRAFT_88310"/>
<dbReference type="SFLD" id="SFLDG01133">
    <property type="entry name" value="C1.5.4:_Enolase-phosphatase_Li"/>
    <property type="match status" value="1"/>
</dbReference>
<evidence type="ECO:0000313" key="4">
    <source>
        <dbReference type="EMBL" id="ESN93715.1"/>
    </source>
</evidence>